<dbReference type="Proteomes" id="UP000289738">
    <property type="component" value="Chromosome B10"/>
</dbReference>
<protein>
    <recommendedName>
        <fullName evidence="1">Aminotransferase-like plant mobile domain-containing protein</fullName>
    </recommendedName>
</protein>
<name>A0A444X725_ARAHY</name>
<evidence type="ECO:0000313" key="2">
    <source>
        <dbReference type="EMBL" id="RYQ85477.1"/>
    </source>
</evidence>
<proteinExistence type="predicted"/>
<gene>
    <name evidence="2" type="ORF">Ahy_B10g105048</name>
</gene>
<accession>A0A444X725</accession>
<organism evidence="2 3">
    <name type="scientific">Arachis hypogaea</name>
    <name type="common">Peanut</name>
    <dbReference type="NCBI Taxonomy" id="3818"/>
    <lineage>
        <taxon>Eukaryota</taxon>
        <taxon>Viridiplantae</taxon>
        <taxon>Streptophyta</taxon>
        <taxon>Embryophyta</taxon>
        <taxon>Tracheophyta</taxon>
        <taxon>Spermatophyta</taxon>
        <taxon>Magnoliopsida</taxon>
        <taxon>eudicotyledons</taxon>
        <taxon>Gunneridae</taxon>
        <taxon>Pentapetalae</taxon>
        <taxon>rosids</taxon>
        <taxon>fabids</taxon>
        <taxon>Fabales</taxon>
        <taxon>Fabaceae</taxon>
        <taxon>Papilionoideae</taxon>
        <taxon>50 kb inversion clade</taxon>
        <taxon>dalbergioids sensu lato</taxon>
        <taxon>Dalbergieae</taxon>
        <taxon>Pterocarpus clade</taxon>
        <taxon>Arachis</taxon>
    </lineage>
</organism>
<keyword evidence="3" id="KW-1185">Reference proteome</keyword>
<dbReference type="Pfam" id="PF10536">
    <property type="entry name" value="PMD"/>
    <property type="match status" value="1"/>
</dbReference>
<evidence type="ECO:0000313" key="3">
    <source>
        <dbReference type="Proteomes" id="UP000289738"/>
    </source>
</evidence>
<evidence type="ECO:0000259" key="1">
    <source>
        <dbReference type="Pfam" id="PF10536"/>
    </source>
</evidence>
<dbReference type="InterPro" id="IPR019557">
    <property type="entry name" value="AminoTfrase-like_pln_mobile"/>
</dbReference>
<comment type="caution">
    <text evidence="2">The sequence shown here is derived from an EMBL/GenBank/DDBJ whole genome shotgun (WGS) entry which is preliminary data.</text>
</comment>
<feature type="domain" description="Aminotransferase-like plant mobile" evidence="1">
    <location>
        <begin position="84"/>
        <end position="118"/>
    </location>
</feature>
<dbReference type="AlphaFoldDB" id="A0A444X725"/>
<dbReference type="EMBL" id="SDMP01000020">
    <property type="protein sequence ID" value="RYQ85477.1"/>
    <property type="molecule type" value="Genomic_DNA"/>
</dbReference>
<reference evidence="2 3" key="1">
    <citation type="submission" date="2019-01" db="EMBL/GenBank/DDBJ databases">
        <title>Sequencing of cultivated peanut Arachis hypogaea provides insights into genome evolution and oil improvement.</title>
        <authorList>
            <person name="Chen X."/>
        </authorList>
    </citation>
    <scope>NUCLEOTIDE SEQUENCE [LARGE SCALE GENOMIC DNA]</scope>
    <source>
        <strain evidence="3">cv. Fuhuasheng</strain>
        <tissue evidence="2">Leaves</tissue>
    </source>
</reference>
<sequence>MGNSNINNNKTQQLHVTTDQNSITNKSTEVSVLKETDEVSLRGFLESGDGAALKPEIGLEILRNLTNEALERKFADQKLSALLRSKTRSFVLPTGEVTVTLEDVLHIFGLPIDGEVVTG</sequence>